<evidence type="ECO:0000313" key="3">
    <source>
        <dbReference type="Proteomes" id="UP001153555"/>
    </source>
</evidence>
<dbReference type="AlphaFoldDB" id="A0A9N7MNZ3"/>
<dbReference type="PANTHER" id="PTHR33334">
    <property type="entry name" value="PROTEIN LNK1"/>
    <property type="match status" value="1"/>
</dbReference>
<feature type="compositionally biased region" description="Polar residues" evidence="1">
    <location>
        <begin position="70"/>
        <end position="83"/>
    </location>
</feature>
<reference evidence="2" key="1">
    <citation type="submission" date="2019-12" db="EMBL/GenBank/DDBJ databases">
        <authorList>
            <person name="Scholes J."/>
        </authorList>
    </citation>
    <scope>NUCLEOTIDE SEQUENCE</scope>
</reference>
<feature type="compositionally biased region" description="Polar residues" evidence="1">
    <location>
        <begin position="328"/>
        <end position="338"/>
    </location>
</feature>
<feature type="region of interest" description="Disordered" evidence="1">
    <location>
        <begin position="407"/>
        <end position="444"/>
    </location>
</feature>
<proteinExistence type="predicted"/>
<sequence length="473" mass="53278">MFDWNDEELTNIIWGDGGESDDHIVPYPDQIEEKPAVLYGKESNHQSSTIISPLEPKKHTAKPESDDSTRASASNGKSTSPKKSSVPDEMAQLDKDSGIFENPAEEREDGDFVDYGWANIGSFDDLDRIFSNNDPIFGDLSVGNAEELWPSSKDGNRKKKFAKGEEASKKSERKAWAKPFQQINSVYSSQITHQQIPVASPLYGSNMMNQYLPTQFHPLDRKDHERADVLPAMTPKEKIEKLRRRQQMRAIMAIQKQQLHFKKQASQHSKVAAAVENYHSVVENYSVEESVLYRVQDHISKMDMRIRLCIRDSLYRLAQSAMWRQYPNEMSSGSGSTCSRDELGSNKDSNGHERFTRMPDVETDTNPIDRAVAHLLFHQPIEFSGKPAETPESPLSGNHIKKASPIKSLGKGYFPESAENNTHITSPLEPKPPTAIFPQGDESQNNLCFVTSKNAMNNESTDVVQMNDEKSSK</sequence>
<feature type="region of interest" description="Disordered" evidence="1">
    <location>
        <begin position="328"/>
        <end position="364"/>
    </location>
</feature>
<gene>
    <name evidence="2" type="ORF">SHERM_11161</name>
</gene>
<feature type="compositionally biased region" description="Basic and acidic residues" evidence="1">
    <location>
        <begin position="55"/>
        <end position="69"/>
    </location>
</feature>
<accession>A0A9N7MNZ3</accession>
<feature type="region of interest" description="Disordered" evidence="1">
    <location>
        <begin position="151"/>
        <end position="173"/>
    </location>
</feature>
<dbReference type="GO" id="GO:0006355">
    <property type="term" value="P:regulation of DNA-templated transcription"/>
    <property type="evidence" value="ECO:0007669"/>
    <property type="project" value="InterPro"/>
</dbReference>
<evidence type="ECO:0000313" key="2">
    <source>
        <dbReference type="EMBL" id="CAA0808946.1"/>
    </source>
</evidence>
<evidence type="ECO:0000256" key="1">
    <source>
        <dbReference type="SAM" id="MobiDB-lite"/>
    </source>
</evidence>
<keyword evidence="3" id="KW-1185">Reference proteome</keyword>
<dbReference type="PANTHER" id="PTHR33334:SF5">
    <property type="entry name" value="PROTEIN LNK2"/>
    <property type="match status" value="1"/>
</dbReference>
<dbReference type="InterPro" id="IPR039928">
    <property type="entry name" value="LNK"/>
</dbReference>
<organism evidence="2 3">
    <name type="scientific">Striga hermonthica</name>
    <name type="common">Purple witchweed</name>
    <name type="synonym">Buchnera hermonthica</name>
    <dbReference type="NCBI Taxonomy" id="68872"/>
    <lineage>
        <taxon>Eukaryota</taxon>
        <taxon>Viridiplantae</taxon>
        <taxon>Streptophyta</taxon>
        <taxon>Embryophyta</taxon>
        <taxon>Tracheophyta</taxon>
        <taxon>Spermatophyta</taxon>
        <taxon>Magnoliopsida</taxon>
        <taxon>eudicotyledons</taxon>
        <taxon>Gunneridae</taxon>
        <taxon>Pentapetalae</taxon>
        <taxon>asterids</taxon>
        <taxon>lamiids</taxon>
        <taxon>Lamiales</taxon>
        <taxon>Orobanchaceae</taxon>
        <taxon>Buchnereae</taxon>
        <taxon>Striga</taxon>
    </lineage>
</organism>
<evidence type="ECO:0008006" key="4">
    <source>
        <dbReference type="Google" id="ProtNLM"/>
    </source>
</evidence>
<feature type="compositionally biased region" description="Basic and acidic residues" evidence="1">
    <location>
        <begin position="339"/>
        <end position="360"/>
    </location>
</feature>
<dbReference type="Proteomes" id="UP001153555">
    <property type="component" value="Unassembled WGS sequence"/>
</dbReference>
<feature type="region of interest" description="Disordered" evidence="1">
    <location>
        <begin position="1"/>
        <end position="93"/>
    </location>
</feature>
<comment type="caution">
    <text evidence="2">The sequence shown here is derived from an EMBL/GenBank/DDBJ whole genome shotgun (WGS) entry which is preliminary data.</text>
</comment>
<feature type="compositionally biased region" description="Basic and acidic residues" evidence="1">
    <location>
        <begin position="162"/>
        <end position="173"/>
    </location>
</feature>
<dbReference type="EMBL" id="CACSLK010003174">
    <property type="protein sequence ID" value="CAA0808946.1"/>
    <property type="molecule type" value="Genomic_DNA"/>
</dbReference>
<name>A0A9N7MNZ3_STRHE</name>
<dbReference type="OrthoDB" id="618331at2759"/>
<protein>
    <recommendedName>
        <fullName evidence="4">Protein LNK2</fullName>
    </recommendedName>
</protein>
<dbReference type="GO" id="GO:0007623">
    <property type="term" value="P:circadian rhythm"/>
    <property type="evidence" value="ECO:0007669"/>
    <property type="project" value="InterPro"/>
</dbReference>